<proteinExistence type="inferred from homology"/>
<keyword evidence="7" id="KW-1185">Reference proteome</keyword>
<reference evidence="6 7" key="1">
    <citation type="submission" date="2019-04" db="EMBL/GenBank/DDBJ databases">
        <title>Friends and foes A comparative genomics studyof 23 Aspergillus species from section Flavi.</title>
        <authorList>
            <consortium name="DOE Joint Genome Institute"/>
            <person name="Kjaerbolling I."/>
            <person name="Vesth T."/>
            <person name="Frisvad J.C."/>
            <person name="Nybo J.L."/>
            <person name="Theobald S."/>
            <person name="Kildgaard S."/>
            <person name="Isbrandt T."/>
            <person name="Kuo A."/>
            <person name="Sato A."/>
            <person name="Lyhne E.K."/>
            <person name="Kogle M.E."/>
            <person name="Wiebenga A."/>
            <person name="Kun R.S."/>
            <person name="Lubbers R.J."/>
            <person name="Makela M.R."/>
            <person name="Barry K."/>
            <person name="Chovatia M."/>
            <person name="Clum A."/>
            <person name="Daum C."/>
            <person name="Haridas S."/>
            <person name="He G."/>
            <person name="LaButti K."/>
            <person name="Lipzen A."/>
            <person name="Mondo S."/>
            <person name="Riley R."/>
            <person name="Salamov A."/>
            <person name="Simmons B.A."/>
            <person name="Magnuson J.K."/>
            <person name="Henrissat B."/>
            <person name="Mortensen U.H."/>
            <person name="Larsen T.O."/>
            <person name="Devries R.P."/>
            <person name="Grigoriev I.V."/>
            <person name="Machida M."/>
            <person name="Baker S.E."/>
            <person name="Andersen M.R."/>
        </authorList>
    </citation>
    <scope>NUCLEOTIDE SEQUENCE [LARGE SCALE GENOMIC DNA]</scope>
    <source>
        <strain evidence="6 7">IBT 29228</strain>
    </source>
</reference>
<dbReference type="Pfam" id="PF00753">
    <property type="entry name" value="Lactamase_B"/>
    <property type="match status" value="1"/>
</dbReference>
<evidence type="ECO:0000259" key="5">
    <source>
        <dbReference type="SMART" id="SM00849"/>
    </source>
</evidence>
<evidence type="ECO:0000313" key="7">
    <source>
        <dbReference type="Proteomes" id="UP000326198"/>
    </source>
</evidence>
<protein>
    <submittedName>
        <fullName evidence="6">Beta-lactamase-like protein</fullName>
    </submittedName>
</protein>
<keyword evidence="2" id="KW-0479">Metal-binding</keyword>
<dbReference type="EMBL" id="ML736262">
    <property type="protein sequence ID" value="KAE8375353.1"/>
    <property type="molecule type" value="Genomic_DNA"/>
</dbReference>
<dbReference type="SUPFAM" id="SSF56281">
    <property type="entry name" value="Metallo-hydrolase/oxidoreductase"/>
    <property type="match status" value="1"/>
</dbReference>
<name>A0A5N7B016_9EURO</name>
<evidence type="ECO:0000313" key="6">
    <source>
        <dbReference type="EMBL" id="KAE8375353.1"/>
    </source>
</evidence>
<gene>
    <name evidence="6" type="ORF">BDV26DRAFT_17591</name>
</gene>
<dbReference type="AlphaFoldDB" id="A0A5N7B016"/>
<accession>A0A5N7B016</accession>
<evidence type="ECO:0000256" key="2">
    <source>
        <dbReference type="ARBA" id="ARBA00022723"/>
    </source>
</evidence>
<dbReference type="Gene3D" id="3.60.15.10">
    <property type="entry name" value="Ribonuclease Z/Hydroxyacylglutathione hydrolase-like"/>
    <property type="match status" value="1"/>
</dbReference>
<organism evidence="6 7">
    <name type="scientific">Aspergillus bertholletiae</name>
    <dbReference type="NCBI Taxonomy" id="1226010"/>
    <lineage>
        <taxon>Eukaryota</taxon>
        <taxon>Fungi</taxon>
        <taxon>Dikarya</taxon>
        <taxon>Ascomycota</taxon>
        <taxon>Pezizomycotina</taxon>
        <taxon>Eurotiomycetes</taxon>
        <taxon>Eurotiomycetidae</taxon>
        <taxon>Eurotiales</taxon>
        <taxon>Aspergillaceae</taxon>
        <taxon>Aspergillus</taxon>
        <taxon>Aspergillus subgen. Circumdati</taxon>
    </lineage>
</organism>
<comment type="similarity">
    <text evidence="1">Belongs to the metallo-beta-lactamase superfamily.</text>
</comment>
<dbReference type="PANTHER" id="PTHR42978">
    <property type="entry name" value="QUORUM-QUENCHING LACTONASE YTNP-RELATED-RELATED"/>
    <property type="match status" value="1"/>
</dbReference>
<dbReference type="PANTHER" id="PTHR42978:SF4">
    <property type="entry name" value="METALLO-BETA-LACTAMASE DOMAIN-CONTAINING PROTEIN"/>
    <property type="match status" value="1"/>
</dbReference>
<dbReference type="Proteomes" id="UP000326198">
    <property type="component" value="Unassembled WGS sequence"/>
</dbReference>
<dbReference type="GO" id="GO:0046872">
    <property type="term" value="F:metal ion binding"/>
    <property type="evidence" value="ECO:0007669"/>
    <property type="project" value="UniProtKB-KW"/>
</dbReference>
<dbReference type="InterPro" id="IPR036866">
    <property type="entry name" value="RibonucZ/Hydroxyglut_hydro"/>
</dbReference>
<dbReference type="InterPro" id="IPR051013">
    <property type="entry name" value="MBL_superfamily_lactonases"/>
</dbReference>
<dbReference type="OrthoDB" id="10250730at2759"/>
<keyword evidence="3" id="KW-0378">Hydrolase</keyword>
<dbReference type="CDD" id="cd07730">
    <property type="entry name" value="metallo-hydrolase-like_MBL-fold"/>
    <property type="match status" value="1"/>
</dbReference>
<evidence type="ECO:0000256" key="4">
    <source>
        <dbReference type="ARBA" id="ARBA00022833"/>
    </source>
</evidence>
<dbReference type="InterPro" id="IPR001279">
    <property type="entry name" value="Metallo-B-lactamas"/>
</dbReference>
<evidence type="ECO:0000256" key="3">
    <source>
        <dbReference type="ARBA" id="ARBA00022801"/>
    </source>
</evidence>
<evidence type="ECO:0000256" key="1">
    <source>
        <dbReference type="ARBA" id="ARBA00007749"/>
    </source>
</evidence>
<sequence>MQDSNIELPTTDAYVDVQLLNGGSMTAKYHVLHAGEPADEFRLYNWAFYIYHAKQGRRMLWDLGMSSNPDDFPPAIANGPLEETRAQAPYEPIEKQIERRIGVTADEIDTILLSHAHFDHCRPISQTFKDATVLFGPGTSEYCAPGHFMIPTSTWDGRYFDPKRATERWGTVKGPWTRFGPFERAMDFFGDGSFWVIQAPGHMPGNLCACARLATGEWVMLASDCCHSRALLDGTKEFGAFELDGKIMSLHTDIAAAQDTLARIRIMEKELGVHVSLAHDTTWMQDENDPVLLSLLDKKFVKDMRVALPEQRPF</sequence>
<keyword evidence="4" id="KW-0862">Zinc</keyword>
<dbReference type="GO" id="GO:0016787">
    <property type="term" value="F:hydrolase activity"/>
    <property type="evidence" value="ECO:0007669"/>
    <property type="project" value="UniProtKB-KW"/>
</dbReference>
<dbReference type="SMART" id="SM00849">
    <property type="entry name" value="Lactamase_B"/>
    <property type="match status" value="1"/>
</dbReference>
<feature type="domain" description="Metallo-beta-lactamase" evidence="5">
    <location>
        <begin position="44"/>
        <end position="279"/>
    </location>
</feature>